<feature type="binding site" evidence="15">
    <location>
        <position position="154"/>
    </location>
    <ligand>
        <name>NADP(+)</name>
        <dbReference type="ChEBI" id="CHEBI:58349"/>
    </ligand>
</feature>
<dbReference type="PROSITE" id="PS00903">
    <property type="entry name" value="CYT_DCMP_DEAMINASES_1"/>
    <property type="match status" value="1"/>
</dbReference>
<comment type="function">
    <text evidence="1 13">Converts 2,5-diamino-6-(ribosylamino)-4(3h)-pyrimidinone 5'-phosphate into 5-amino-6-(ribosylamino)-2,4(1h,3h)-pyrimidinedione 5'-phosphate.</text>
</comment>
<organism evidence="18 19">
    <name type="scientific">Aquisalinus flavus</name>
    <dbReference type="NCBI Taxonomy" id="1526572"/>
    <lineage>
        <taxon>Bacteria</taxon>
        <taxon>Pseudomonadati</taxon>
        <taxon>Pseudomonadota</taxon>
        <taxon>Alphaproteobacteria</taxon>
        <taxon>Parvularculales</taxon>
        <taxon>Parvularculaceae</taxon>
        <taxon>Aquisalinus</taxon>
    </lineage>
</organism>
<dbReference type="InterPro" id="IPR004794">
    <property type="entry name" value="Eubact_RibD"/>
</dbReference>
<keyword evidence="19" id="KW-1185">Reference proteome</keyword>
<feature type="binding site" evidence="16">
    <location>
        <position position="51"/>
    </location>
    <ligand>
        <name>Zn(2+)</name>
        <dbReference type="ChEBI" id="CHEBI:29105"/>
        <note>catalytic</note>
    </ligand>
</feature>
<comment type="pathway">
    <text evidence="3 13">Cofactor biosynthesis; riboflavin biosynthesis; 5-amino-6-(D-ribitylamino)uracil from GTP: step 3/4.</text>
</comment>
<dbReference type="EMBL" id="BMGH01000002">
    <property type="protein sequence ID" value="GGD18819.1"/>
    <property type="molecule type" value="Genomic_DNA"/>
</dbReference>
<dbReference type="PANTHER" id="PTHR38011:SF7">
    <property type="entry name" value="2,5-DIAMINO-6-RIBOSYLAMINO-4(3H)-PYRIMIDINONE 5'-PHOSPHATE REDUCTASE"/>
    <property type="match status" value="1"/>
</dbReference>
<evidence type="ECO:0000256" key="13">
    <source>
        <dbReference type="PIRNR" id="PIRNR006769"/>
    </source>
</evidence>
<reference evidence="18" key="1">
    <citation type="journal article" date="2014" name="Int. J. Syst. Evol. Microbiol.">
        <title>Complete genome sequence of Corynebacterium casei LMG S-19264T (=DSM 44701T), isolated from a smear-ripened cheese.</title>
        <authorList>
            <consortium name="US DOE Joint Genome Institute (JGI-PGF)"/>
            <person name="Walter F."/>
            <person name="Albersmeier A."/>
            <person name="Kalinowski J."/>
            <person name="Ruckert C."/>
        </authorList>
    </citation>
    <scope>NUCLEOTIDE SEQUENCE</scope>
    <source>
        <strain evidence="18">CGMCC 1.12921</strain>
    </source>
</reference>
<dbReference type="InterPro" id="IPR050765">
    <property type="entry name" value="Riboflavin_Biosynth_HTPR"/>
</dbReference>
<evidence type="ECO:0000256" key="12">
    <source>
        <dbReference type="ARBA" id="ARBA00023268"/>
    </source>
</evidence>
<keyword evidence="10 13" id="KW-0521">NADP</keyword>
<dbReference type="PANTHER" id="PTHR38011">
    <property type="entry name" value="DIHYDROFOLATE REDUCTASE FAMILY PROTEIN (AFU_ORTHOLOGUE AFUA_8G06820)"/>
    <property type="match status" value="1"/>
</dbReference>
<dbReference type="RefSeq" id="WP_188160636.1">
    <property type="nucleotide sequence ID" value="NZ_BMGH01000002.1"/>
</dbReference>
<dbReference type="CDD" id="cd01284">
    <property type="entry name" value="Riboflavin_deaminase-reductase"/>
    <property type="match status" value="1"/>
</dbReference>
<evidence type="ECO:0000256" key="4">
    <source>
        <dbReference type="ARBA" id="ARBA00005259"/>
    </source>
</evidence>
<evidence type="ECO:0000256" key="9">
    <source>
        <dbReference type="ARBA" id="ARBA00022833"/>
    </source>
</evidence>
<keyword evidence="9 13" id="KW-0862">Zinc</keyword>
<dbReference type="GO" id="GO:0009231">
    <property type="term" value="P:riboflavin biosynthetic process"/>
    <property type="evidence" value="ECO:0007669"/>
    <property type="project" value="UniProtKB-UniPathway"/>
</dbReference>
<comment type="similarity">
    <text evidence="5 13">In the C-terminal section; belongs to the HTP reductase family.</text>
</comment>
<name>A0A8J2Y755_9PROT</name>
<dbReference type="Pfam" id="PF01872">
    <property type="entry name" value="RibD_C"/>
    <property type="match status" value="1"/>
</dbReference>
<feature type="binding site" evidence="15">
    <location>
        <position position="196"/>
    </location>
    <ligand>
        <name>NADP(+)</name>
        <dbReference type="ChEBI" id="CHEBI:58349"/>
    </ligand>
</feature>
<dbReference type="GO" id="GO:0050661">
    <property type="term" value="F:NADP binding"/>
    <property type="evidence" value="ECO:0007669"/>
    <property type="project" value="InterPro"/>
</dbReference>
<evidence type="ECO:0000256" key="14">
    <source>
        <dbReference type="PIRSR" id="PIRSR006769-1"/>
    </source>
</evidence>
<keyword evidence="11 13" id="KW-0560">Oxidoreductase</keyword>
<feature type="active site" description="Proton donor" evidence="14">
    <location>
        <position position="53"/>
    </location>
</feature>
<dbReference type="InterPro" id="IPR002125">
    <property type="entry name" value="CMP_dCMP_dom"/>
</dbReference>
<dbReference type="PROSITE" id="PS51747">
    <property type="entry name" value="CYT_DCMP_DEAMINASES_2"/>
    <property type="match status" value="1"/>
</dbReference>
<dbReference type="InterPro" id="IPR024072">
    <property type="entry name" value="DHFR-like_dom_sf"/>
</dbReference>
<dbReference type="FunFam" id="3.40.140.10:FF:000025">
    <property type="entry name" value="Riboflavin biosynthesis protein RibD"/>
    <property type="match status" value="1"/>
</dbReference>
<feature type="binding site" evidence="15">
    <location>
        <position position="207"/>
    </location>
    <ligand>
        <name>substrate</name>
    </ligand>
</feature>
<evidence type="ECO:0000259" key="17">
    <source>
        <dbReference type="PROSITE" id="PS51747"/>
    </source>
</evidence>
<evidence type="ECO:0000256" key="16">
    <source>
        <dbReference type="PIRSR" id="PIRSR006769-3"/>
    </source>
</evidence>
<feature type="binding site" evidence="15">
    <location>
        <position position="184"/>
    </location>
    <ligand>
        <name>substrate</name>
    </ligand>
</feature>
<feature type="binding site" evidence="15">
    <location>
        <position position="170"/>
    </location>
    <ligand>
        <name>NADP(+)</name>
        <dbReference type="ChEBI" id="CHEBI:58349"/>
    </ligand>
</feature>
<evidence type="ECO:0000256" key="1">
    <source>
        <dbReference type="ARBA" id="ARBA00002151"/>
    </source>
</evidence>
<feature type="binding site" evidence="15">
    <location>
        <begin position="302"/>
        <end position="308"/>
    </location>
    <ligand>
        <name>NADP(+)</name>
        <dbReference type="ChEBI" id="CHEBI:58349"/>
    </ligand>
</feature>
<feature type="binding site" evidence="15">
    <location>
        <position position="200"/>
    </location>
    <ligand>
        <name>NADP(+)</name>
        <dbReference type="ChEBI" id="CHEBI:58349"/>
    </ligand>
</feature>
<evidence type="ECO:0000256" key="6">
    <source>
        <dbReference type="ARBA" id="ARBA00022619"/>
    </source>
</evidence>
<keyword evidence="7 13" id="KW-0479">Metal-binding</keyword>
<feature type="binding site" evidence="15">
    <location>
        <position position="300"/>
    </location>
    <ligand>
        <name>substrate</name>
    </ligand>
</feature>
<dbReference type="Gene3D" id="3.40.430.10">
    <property type="entry name" value="Dihydrofolate Reductase, subunit A"/>
    <property type="match status" value="1"/>
</dbReference>
<dbReference type="NCBIfam" id="TIGR00326">
    <property type="entry name" value="eubact_ribD"/>
    <property type="match status" value="1"/>
</dbReference>
<comment type="cofactor">
    <cofactor evidence="13 16">
        <name>Zn(2+)</name>
        <dbReference type="ChEBI" id="CHEBI:29105"/>
    </cofactor>
    <text evidence="13 16">Binds 1 zinc ion.</text>
</comment>
<comment type="caution">
    <text evidence="18">The sequence shown here is derived from an EMBL/GenBank/DDBJ whole genome shotgun (WGS) entry which is preliminary data.</text>
</comment>
<evidence type="ECO:0000256" key="7">
    <source>
        <dbReference type="ARBA" id="ARBA00022723"/>
    </source>
</evidence>
<dbReference type="NCBIfam" id="TIGR00227">
    <property type="entry name" value="ribD_Cterm"/>
    <property type="match status" value="1"/>
</dbReference>
<dbReference type="GO" id="GO:0008270">
    <property type="term" value="F:zinc ion binding"/>
    <property type="evidence" value="ECO:0007669"/>
    <property type="project" value="InterPro"/>
</dbReference>
<evidence type="ECO:0000313" key="18">
    <source>
        <dbReference type="EMBL" id="GGD18819.1"/>
    </source>
</evidence>
<comment type="similarity">
    <text evidence="4 13">In the N-terminal section; belongs to the cytidine and deoxycytidylate deaminase family.</text>
</comment>
<dbReference type="Pfam" id="PF00383">
    <property type="entry name" value="dCMP_cyt_deam_1"/>
    <property type="match status" value="1"/>
</dbReference>
<feature type="binding site" evidence="15">
    <location>
        <position position="204"/>
    </location>
    <ligand>
        <name>substrate</name>
    </ligand>
</feature>
<dbReference type="InterPro" id="IPR016193">
    <property type="entry name" value="Cytidine_deaminase-like"/>
</dbReference>
<dbReference type="Proteomes" id="UP000613582">
    <property type="component" value="Unassembled WGS sequence"/>
</dbReference>
<keyword evidence="12" id="KW-0511">Multifunctional enzyme</keyword>
<evidence type="ECO:0000313" key="19">
    <source>
        <dbReference type="Proteomes" id="UP000613582"/>
    </source>
</evidence>
<comment type="catalytic activity">
    <reaction evidence="13">
        <text>5-amino-6-(5-phospho-D-ribitylamino)uracil + NADP(+) = 5-amino-6-(5-phospho-D-ribosylamino)uracil + NADPH + H(+)</text>
        <dbReference type="Rhea" id="RHEA:17845"/>
        <dbReference type="ChEBI" id="CHEBI:15378"/>
        <dbReference type="ChEBI" id="CHEBI:57783"/>
        <dbReference type="ChEBI" id="CHEBI:58349"/>
        <dbReference type="ChEBI" id="CHEBI:58421"/>
        <dbReference type="ChEBI" id="CHEBI:58453"/>
        <dbReference type="EC" id="1.1.1.193"/>
    </reaction>
</comment>
<dbReference type="SUPFAM" id="SSF53927">
    <property type="entry name" value="Cytidine deaminase-like"/>
    <property type="match status" value="1"/>
</dbReference>
<dbReference type="Gene3D" id="3.40.140.10">
    <property type="entry name" value="Cytidine Deaminase, domain 2"/>
    <property type="match status" value="1"/>
</dbReference>
<sequence length="379" mass="39975">MGDTRSYMTRAIDLARRAEGYTSPNPMVGCVIVKGGRIVGEGFHARPGSAHAEVAALREAGDEARGASAYVTLEPCNHTGRTGPCTQALIKAGVAHVVYAVADPNPLAAGGARRLREAGIRVESGLCEPEARELARFWLHRQETGLPFVIAKYAASLDGRIATKTGDSKWITSGAARLRAHDLRQAADVILVGAETVLKDDPSLTARPALPAGRKDASHPVRVILDSRGRVPVDAKVFRSTTPGKAMVISTGAMPMLKVKALENRGVEVIRLKPAANGRPALGDVLRVLSAKGFLSVMVEGGSAVLGAFFDEGLVDEVWAFIAPVIIGGGKPAINGTGGERIADAFRLEAPVTEHHDGTLLIRGRIARDRQEAACSQVS</sequence>
<feature type="binding site" evidence="16">
    <location>
        <position position="85"/>
    </location>
    <ligand>
        <name>Zn(2+)</name>
        <dbReference type="ChEBI" id="CHEBI:29105"/>
        <note>catalytic</note>
    </ligand>
</feature>
<dbReference type="SUPFAM" id="SSF53597">
    <property type="entry name" value="Dihydrofolate reductase-like"/>
    <property type="match status" value="1"/>
</dbReference>
<dbReference type="InterPro" id="IPR016192">
    <property type="entry name" value="APOBEC/CMP_deaminase_Zn-bd"/>
</dbReference>
<proteinExistence type="inferred from homology"/>
<keyword evidence="6 13" id="KW-0686">Riboflavin biosynthesis</keyword>
<dbReference type="GO" id="GO:0008835">
    <property type="term" value="F:diaminohydroxyphosphoribosylaminopyrimidine deaminase activity"/>
    <property type="evidence" value="ECO:0007669"/>
    <property type="project" value="UniProtKB-EC"/>
</dbReference>
<evidence type="ECO:0000256" key="15">
    <source>
        <dbReference type="PIRSR" id="PIRSR006769-2"/>
    </source>
</evidence>
<accession>A0A8J2Y755</accession>
<protein>
    <recommendedName>
        <fullName evidence="13">Riboflavin biosynthesis protein RibD</fullName>
    </recommendedName>
    <domain>
        <recommendedName>
            <fullName evidence="13">Diaminohydroxyphosphoribosylaminopyrimidine deaminase</fullName>
            <shortName evidence="13">DRAP deaminase</shortName>
            <ecNumber evidence="13">3.5.4.26</ecNumber>
        </recommendedName>
        <alternativeName>
            <fullName evidence="13">Riboflavin-specific deaminase</fullName>
        </alternativeName>
    </domain>
    <domain>
        <recommendedName>
            <fullName evidence="13">5-amino-6-(5-phosphoribosylamino)uracil reductase</fullName>
            <ecNumber evidence="13">1.1.1.193</ecNumber>
        </recommendedName>
        <alternativeName>
            <fullName evidence="13">HTP reductase</fullName>
        </alternativeName>
    </domain>
</protein>
<dbReference type="UniPathway" id="UPA00275">
    <property type="reaction ID" value="UER00401"/>
</dbReference>
<evidence type="ECO:0000256" key="10">
    <source>
        <dbReference type="ARBA" id="ARBA00022857"/>
    </source>
</evidence>
<keyword evidence="8 13" id="KW-0378">Hydrolase</keyword>
<evidence type="ECO:0000256" key="5">
    <source>
        <dbReference type="ARBA" id="ARBA00007417"/>
    </source>
</evidence>
<reference evidence="18" key="2">
    <citation type="submission" date="2020-09" db="EMBL/GenBank/DDBJ databases">
        <authorList>
            <person name="Sun Q."/>
            <person name="Zhou Y."/>
        </authorList>
    </citation>
    <scope>NUCLEOTIDE SEQUENCE</scope>
    <source>
        <strain evidence="18">CGMCC 1.12921</strain>
    </source>
</reference>
<feature type="binding site" evidence="16">
    <location>
        <position position="76"/>
    </location>
    <ligand>
        <name>Zn(2+)</name>
        <dbReference type="ChEBI" id="CHEBI:29105"/>
        <note>catalytic</note>
    </ligand>
</feature>
<dbReference type="InterPro" id="IPR011549">
    <property type="entry name" value="RibD_C"/>
</dbReference>
<dbReference type="EC" id="1.1.1.193" evidence="13"/>
<evidence type="ECO:0000256" key="11">
    <source>
        <dbReference type="ARBA" id="ARBA00023002"/>
    </source>
</evidence>
<feature type="binding site" evidence="15">
    <location>
        <position position="168"/>
    </location>
    <ligand>
        <name>substrate</name>
    </ligand>
</feature>
<comment type="pathway">
    <text evidence="2 13">Cofactor biosynthesis; riboflavin biosynthesis; 5-amino-6-(D-ribitylamino)uracil from GTP: step 2/4.</text>
</comment>
<dbReference type="InterPro" id="IPR002734">
    <property type="entry name" value="RibDG_C"/>
</dbReference>
<dbReference type="EC" id="3.5.4.26" evidence="13"/>
<evidence type="ECO:0000256" key="2">
    <source>
        <dbReference type="ARBA" id="ARBA00004882"/>
    </source>
</evidence>
<evidence type="ECO:0000256" key="8">
    <source>
        <dbReference type="ARBA" id="ARBA00022801"/>
    </source>
</evidence>
<gene>
    <name evidence="18" type="ORF">GCM10011342_29430</name>
</gene>
<evidence type="ECO:0000256" key="3">
    <source>
        <dbReference type="ARBA" id="ARBA00004910"/>
    </source>
</evidence>
<dbReference type="AlphaFoldDB" id="A0A8J2Y755"/>
<feature type="binding site" evidence="15">
    <location>
        <position position="227"/>
    </location>
    <ligand>
        <name>NADP(+)</name>
        <dbReference type="ChEBI" id="CHEBI:58349"/>
    </ligand>
</feature>
<comment type="catalytic activity">
    <reaction evidence="13">
        <text>2,5-diamino-6-hydroxy-4-(5-phosphoribosylamino)-pyrimidine + H2O + H(+) = 5-amino-6-(5-phospho-D-ribosylamino)uracil + NH4(+)</text>
        <dbReference type="Rhea" id="RHEA:21868"/>
        <dbReference type="ChEBI" id="CHEBI:15377"/>
        <dbReference type="ChEBI" id="CHEBI:15378"/>
        <dbReference type="ChEBI" id="CHEBI:28938"/>
        <dbReference type="ChEBI" id="CHEBI:58453"/>
        <dbReference type="ChEBI" id="CHEBI:58614"/>
        <dbReference type="EC" id="3.5.4.26"/>
    </reaction>
</comment>
<dbReference type="PIRSF" id="PIRSF006769">
    <property type="entry name" value="RibD"/>
    <property type="match status" value="1"/>
</dbReference>
<feature type="domain" description="CMP/dCMP-type deaminase" evidence="17">
    <location>
        <begin position="2"/>
        <end position="123"/>
    </location>
</feature>
<dbReference type="GO" id="GO:0008703">
    <property type="term" value="F:5-amino-6-(5-phosphoribosylamino)uracil reductase activity"/>
    <property type="evidence" value="ECO:0007669"/>
    <property type="project" value="UniProtKB-EC"/>
</dbReference>